<evidence type="ECO:0000313" key="2">
    <source>
        <dbReference type="EMBL" id="MTH45749.1"/>
    </source>
</evidence>
<dbReference type="OrthoDB" id="7838374at2"/>
<comment type="caution">
    <text evidence="2">The sequence shown here is derived from an EMBL/GenBank/DDBJ whole genome shotgun (WGS) entry which is preliminary data.</text>
</comment>
<organism evidence="2 3">
    <name type="scientific">Intestinirhabdus alba</name>
    <dbReference type="NCBI Taxonomy" id="2899544"/>
    <lineage>
        <taxon>Bacteria</taxon>
        <taxon>Pseudomonadati</taxon>
        <taxon>Pseudomonadota</taxon>
        <taxon>Gammaproteobacteria</taxon>
        <taxon>Enterobacterales</taxon>
        <taxon>Enterobacteriaceae</taxon>
        <taxon>Intestinirhabdus</taxon>
    </lineage>
</organism>
<sequence length="273" mass="30900">MVFPFTFILNASLLSKRGRSMALQNKFVVVGNKFHDYAINDKVIIINDLLSQLKDKKTASTLEGKFFLGQGVNYELAEEAIFFYHLNGRDNKNLDVSNLSNAMLNKKNPRTHKAKPCNIIVGLVQKRDDSTYALPLLVDDNCELLQDHQTGQHIQGIMIVEAFRQSMVAVTEEFFAIDSNTKSTIVVNYIKTTYNGFLFPLPATIFLKVVEKTGTGKKINLLVNLELWQNNILCAQCECLYVVCSANIMNRSEVRMAKITTSEFLEEYSSSYI</sequence>
<evidence type="ECO:0000313" key="3">
    <source>
        <dbReference type="Proteomes" id="UP000477739"/>
    </source>
</evidence>
<evidence type="ECO:0000259" key="1">
    <source>
        <dbReference type="Pfam" id="PF03756"/>
    </source>
</evidence>
<protein>
    <recommendedName>
        <fullName evidence="1">A-factor biosynthesis hotdog domain-containing protein</fullName>
    </recommendedName>
</protein>
<keyword evidence="3" id="KW-1185">Reference proteome</keyword>
<accession>A0A6L6IGI8</accession>
<dbReference type="AlphaFoldDB" id="A0A6L6IGI8"/>
<reference evidence="2 3" key="1">
    <citation type="submission" date="2019-11" db="EMBL/GenBank/DDBJ databases">
        <title>Escherichia alba sp. nov. isolated from the gut of plastic-eating superworms Zophobas atratus.</title>
        <authorList>
            <person name="Yang Y."/>
        </authorList>
    </citation>
    <scope>NUCLEOTIDE SEQUENCE [LARGE SCALE GENOMIC DNA]</scope>
    <source>
        <strain evidence="3">BIT-B35</strain>
    </source>
</reference>
<proteinExistence type="predicted"/>
<gene>
    <name evidence="2" type="ORF">GJV78_05610</name>
</gene>
<dbReference type="Pfam" id="PF03756">
    <property type="entry name" value="AfsA"/>
    <property type="match status" value="1"/>
</dbReference>
<name>A0A6L6IGI8_9ENTR</name>
<feature type="domain" description="A-factor biosynthesis hotdog" evidence="1">
    <location>
        <begin position="112"/>
        <end position="240"/>
    </location>
</feature>
<dbReference type="EMBL" id="WMJZ01000005">
    <property type="protein sequence ID" value="MTH45749.1"/>
    <property type="molecule type" value="Genomic_DNA"/>
</dbReference>
<dbReference type="InterPro" id="IPR005509">
    <property type="entry name" value="AfsA_hotdog_dom"/>
</dbReference>
<dbReference type="Proteomes" id="UP000477739">
    <property type="component" value="Unassembled WGS sequence"/>
</dbReference>